<keyword evidence="1" id="KW-0813">Transport</keyword>
<dbReference type="InterPro" id="IPR003593">
    <property type="entry name" value="AAA+_ATPase"/>
</dbReference>
<dbReference type="PANTHER" id="PTHR42781">
    <property type="entry name" value="SPERMIDINE/PUTRESCINE IMPORT ATP-BINDING PROTEIN POTA"/>
    <property type="match status" value="1"/>
</dbReference>
<evidence type="ECO:0000256" key="3">
    <source>
        <dbReference type="ARBA" id="ARBA00022840"/>
    </source>
</evidence>
<dbReference type="InterPro" id="IPR050093">
    <property type="entry name" value="ABC_SmlMolc_Importer"/>
</dbReference>
<keyword evidence="2" id="KW-0547">Nucleotide-binding</keyword>
<proteinExistence type="predicted"/>
<organism evidence="5 6">
    <name type="scientific">Roseivirga thermotolerans</name>
    <dbReference type="NCBI Taxonomy" id="1758176"/>
    <lineage>
        <taxon>Bacteria</taxon>
        <taxon>Pseudomonadati</taxon>
        <taxon>Bacteroidota</taxon>
        <taxon>Cytophagia</taxon>
        <taxon>Cytophagales</taxon>
        <taxon>Roseivirgaceae</taxon>
        <taxon>Roseivirga</taxon>
    </lineage>
</organism>
<name>A0ABQ3IC44_9BACT</name>
<dbReference type="InterPro" id="IPR017871">
    <property type="entry name" value="ABC_transporter-like_CS"/>
</dbReference>
<evidence type="ECO:0000313" key="6">
    <source>
        <dbReference type="Proteomes" id="UP000658258"/>
    </source>
</evidence>
<gene>
    <name evidence="5" type="ORF">GCM10011340_30370</name>
</gene>
<dbReference type="RefSeq" id="WP_189631138.1">
    <property type="nucleotide sequence ID" value="NZ_BNAG01000004.1"/>
</dbReference>
<evidence type="ECO:0000256" key="1">
    <source>
        <dbReference type="ARBA" id="ARBA00022448"/>
    </source>
</evidence>
<protein>
    <recommendedName>
        <fullName evidence="4">ABC transporter domain-containing protein</fullName>
    </recommendedName>
</protein>
<dbReference type="Gene3D" id="3.40.50.300">
    <property type="entry name" value="P-loop containing nucleotide triphosphate hydrolases"/>
    <property type="match status" value="1"/>
</dbReference>
<dbReference type="Pfam" id="PF08402">
    <property type="entry name" value="TOBE_2"/>
    <property type="match status" value="1"/>
</dbReference>
<dbReference type="EMBL" id="BNAG01000004">
    <property type="protein sequence ID" value="GHE72098.1"/>
    <property type="molecule type" value="Genomic_DNA"/>
</dbReference>
<keyword evidence="3" id="KW-0067">ATP-binding</keyword>
<sequence length="323" mass="35728">MLKITHLHKKYPGESLGAVVDVSFEMSGQEVLAIVGRSGSGKSTLLRMIAGLAKPDSGTIAFRGEPLKDPEEQLIAGHDKIKMVFQDFQVKPNMTVAENVRYKLLHFTGQFQQERTNELLEMCGLVSLASKMPHELSGGQQQRLSLARALADDPELLVMDEPFSNLDPIIKQDLLLELTDIVRKEGIGLILVSHDVQDALLIADRIAYLEDGKLLQMDSPKVIYRHPATLAIAQFFGRVNNVSALMNKKNTFVRAEDVHVHVEGASQALSITAMVQSCRFLGSRYLVTAQSGDTNLSLYHSHTLKTGQKIALRIDQSCVLHFS</sequence>
<dbReference type="PANTHER" id="PTHR42781:SF4">
    <property type="entry name" value="SPERMIDINE_PUTRESCINE IMPORT ATP-BINDING PROTEIN POTA"/>
    <property type="match status" value="1"/>
</dbReference>
<feature type="domain" description="ABC transporter" evidence="4">
    <location>
        <begin position="2"/>
        <end position="236"/>
    </location>
</feature>
<dbReference type="PROSITE" id="PS50893">
    <property type="entry name" value="ABC_TRANSPORTER_2"/>
    <property type="match status" value="1"/>
</dbReference>
<evidence type="ECO:0000256" key="2">
    <source>
        <dbReference type="ARBA" id="ARBA00022741"/>
    </source>
</evidence>
<dbReference type="InterPro" id="IPR027417">
    <property type="entry name" value="P-loop_NTPase"/>
</dbReference>
<dbReference type="PROSITE" id="PS00211">
    <property type="entry name" value="ABC_TRANSPORTER_1"/>
    <property type="match status" value="1"/>
</dbReference>
<accession>A0ABQ3IC44</accession>
<evidence type="ECO:0000313" key="5">
    <source>
        <dbReference type="EMBL" id="GHE72098.1"/>
    </source>
</evidence>
<dbReference type="SMART" id="SM00382">
    <property type="entry name" value="AAA"/>
    <property type="match status" value="1"/>
</dbReference>
<dbReference type="Pfam" id="PF00005">
    <property type="entry name" value="ABC_tran"/>
    <property type="match status" value="1"/>
</dbReference>
<dbReference type="InterPro" id="IPR008995">
    <property type="entry name" value="Mo/tungstate-bd_C_term_dom"/>
</dbReference>
<dbReference type="Proteomes" id="UP000658258">
    <property type="component" value="Unassembled WGS sequence"/>
</dbReference>
<dbReference type="SUPFAM" id="SSF52540">
    <property type="entry name" value="P-loop containing nucleoside triphosphate hydrolases"/>
    <property type="match status" value="1"/>
</dbReference>
<comment type="caution">
    <text evidence="5">The sequence shown here is derived from an EMBL/GenBank/DDBJ whole genome shotgun (WGS) entry which is preliminary data.</text>
</comment>
<dbReference type="InterPro" id="IPR013611">
    <property type="entry name" value="Transp-assoc_OB_typ2"/>
</dbReference>
<evidence type="ECO:0000259" key="4">
    <source>
        <dbReference type="PROSITE" id="PS50893"/>
    </source>
</evidence>
<dbReference type="SUPFAM" id="SSF50331">
    <property type="entry name" value="MOP-like"/>
    <property type="match status" value="1"/>
</dbReference>
<dbReference type="InterPro" id="IPR003439">
    <property type="entry name" value="ABC_transporter-like_ATP-bd"/>
</dbReference>
<keyword evidence="6" id="KW-1185">Reference proteome</keyword>
<reference evidence="6" key="1">
    <citation type="journal article" date="2019" name="Int. J. Syst. Evol. Microbiol.">
        <title>The Global Catalogue of Microorganisms (GCM) 10K type strain sequencing project: providing services to taxonomists for standard genome sequencing and annotation.</title>
        <authorList>
            <consortium name="The Broad Institute Genomics Platform"/>
            <consortium name="The Broad Institute Genome Sequencing Center for Infectious Disease"/>
            <person name="Wu L."/>
            <person name="Ma J."/>
        </authorList>
    </citation>
    <scope>NUCLEOTIDE SEQUENCE [LARGE SCALE GENOMIC DNA]</scope>
    <source>
        <strain evidence="6">CGMCC 1.15111</strain>
    </source>
</reference>